<dbReference type="AlphaFoldDB" id="A0A1W9YZ32"/>
<reference evidence="3 4" key="1">
    <citation type="submission" date="2017-02" db="EMBL/GenBank/DDBJ databases">
        <title>The new phylogeny of genus Mycobacterium.</title>
        <authorList>
            <person name="Tortoli E."/>
            <person name="Trovato A."/>
            <person name="Cirillo D.M."/>
        </authorList>
    </citation>
    <scope>NUCLEOTIDE SEQUENCE [LARGE SCALE GENOMIC DNA]</scope>
    <source>
        <strain evidence="3 4">DSM 45578</strain>
    </source>
</reference>
<dbReference type="STRING" id="564198.BST17_08935"/>
<gene>
    <name evidence="3" type="ORF">BST17_08935</name>
</gene>
<organism evidence="3 4">
    <name type="scientific">Mycolicibacterium bacteremicum</name>
    <name type="common">Mycobacterium bacteremicum</name>
    <dbReference type="NCBI Taxonomy" id="564198"/>
    <lineage>
        <taxon>Bacteria</taxon>
        <taxon>Bacillati</taxon>
        <taxon>Actinomycetota</taxon>
        <taxon>Actinomycetes</taxon>
        <taxon>Mycobacteriales</taxon>
        <taxon>Mycobacteriaceae</taxon>
        <taxon>Mycolicibacterium</taxon>
    </lineage>
</organism>
<feature type="domain" description="DUF222" evidence="2">
    <location>
        <begin position="34"/>
        <end position="274"/>
    </location>
</feature>
<accession>A0A1W9YZ32</accession>
<comment type="caution">
    <text evidence="3">The sequence shown here is derived from an EMBL/GenBank/DDBJ whole genome shotgun (WGS) entry which is preliminary data.</text>
</comment>
<dbReference type="Pfam" id="PF02720">
    <property type="entry name" value="DUF222"/>
    <property type="match status" value="2"/>
</dbReference>
<name>A0A1W9YZ32_MYCBA</name>
<dbReference type="Proteomes" id="UP000192366">
    <property type="component" value="Unassembled WGS sequence"/>
</dbReference>
<dbReference type="InterPro" id="IPR003615">
    <property type="entry name" value="HNH_nuc"/>
</dbReference>
<dbReference type="InterPro" id="IPR003870">
    <property type="entry name" value="DUF222"/>
</dbReference>
<keyword evidence="4" id="KW-1185">Reference proteome</keyword>
<evidence type="ECO:0000313" key="4">
    <source>
        <dbReference type="Proteomes" id="UP000192366"/>
    </source>
</evidence>
<evidence type="ECO:0000259" key="2">
    <source>
        <dbReference type="Pfam" id="PF02720"/>
    </source>
</evidence>
<sequence>MTSDLAAAVAAYTKSVDALLAADVDACSHRDLIAAFADVEATTHRVPMVEYAILARLQREAGPVELGATSWTKLLSLRTRMSKGRALKLLTRATQLAPRRTLQGQDMAPEWEHVAAALTRGTFGDEHVEVIRKFFNALPATVDPITRSQAEHSLVEAAADLDPHSLTVLAIRLLALLHPDGDEPADAAARKAGLHLGAQQPDGLSYLSGWITPKLRAMIEPILAKFAERGRHPAREPESEPVELPLHDEPEPGTVPATESEPDDATGQGDSRTPLAESTPAPAPTPLLDPQWRTKSQYLHDAVEAAFDLLLRSQTLGRLNGLPTTVVVTTTLQELQAGAGYAVTGGGSLLPMRDLIAMAAAGAYHYLAVFDGHTSMALHLGRAQRCATGAQKLMLFGRERGCTCPGCDAAFYDTQAHHGVADWKHDGKTNVDDLTLACSPANQMIEDTGWTTRRRADGRFEWIDPTTGRAHLNDLHHPERLLGPPEDDLPP</sequence>
<protein>
    <recommendedName>
        <fullName evidence="2">DUF222 domain-containing protein</fullName>
    </recommendedName>
</protein>
<evidence type="ECO:0000313" key="3">
    <source>
        <dbReference type="EMBL" id="ORA05331.1"/>
    </source>
</evidence>
<evidence type="ECO:0000256" key="1">
    <source>
        <dbReference type="SAM" id="MobiDB-lite"/>
    </source>
</evidence>
<dbReference type="EMBL" id="MVHJ01000006">
    <property type="protein sequence ID" value="ORA05331.1"/>
    <property type="molecule type" value="Genomic_DNA"/>
</dbReference>
<dbReference type="CDD" id="cd00085">
    <property type="entry name" value="HNHc"/>
    <property type="match status" value="1"/>
</dbReference>
<feature type="domain" description="DUF222" evidence="2">
    <location>
        <begin position="293"/>
        <end position="396"/>
    </location>
</feature>
<proteinExistence type="predicted"/>
<dbReference type="RefSeq" id="WP_165762249.1">
    <property type="nucleotide sequence ID" value="NZ_JACKVM010000014.1"/>
</dbReference>
<feature type="region of interest" description="Disordered" evidence="1">
    <location>
        <begin position="230"/>
        <end position="290"/>
    </location>
</feature>